<name>A0A1G9MKQ1_9ACTN</name>
<keyword evidence="1" id="KW-0328">Glycosyltransferase</keyword>
<keyword evidence="6" id="KW-1185">Reference proteome</keyword>
<accession>A0A1G9MKQ1</accession>
<keyword evidence="2 5" id="KW-0808">Transferase</keyword>
<dbReference type="RefSeq" id="WP_093253155.1">
    <property type="nucleotide sequence ID" value="NZ_FNGP01000005.1"/>
</dbReference>
<evidence type="ECO:0000256" key="2">
    <source>
        <dbReference type="ARBA" id="ARBA00022679"/>
    </source>
</evidence>
<dbReference type="Pfam" id="PF13439">
    <property type="entry name" value="Glyco_transf_4"/>
    <property type="match status" value="1"/>
</dbReference>
<proteinExistence type="predicted"/>
<dbReference type="PANTHER" id="PTHR45947:SF3">
    <property type="entry name" value="SULFOQUINOVOSYL TRANSFERASE SQD2"/>
    <property type="match status" value="1"/>
</dbReference>
<dbReference type="AlphaFoldDB" id="A0A1G9MKQ1"/>
<organism evidence="5 6">
    <name type="scientific">Tessaracoccus oleiagri</name>
    <dbReference type="NCBI Taxonomy" id="686624"/>
    <lineage>
        <taxon>Bacteria</taxon>
        <taxon>Bacillati</taxon>
        <taxon>Actinomycetota</taxon>
        <taxon>Actinomycetes</taxon>
        <taxon>Propionibacteriales</taxon>
        <taxon>Propionibacteriaceae</taxon>
        <taxon>Tessaracoccus</taxon>
    </lineage>
</organism>
<dbReference type="GO" id="GO:1901137">
    <property type="term" value="P:carbohydrate derivative biosynthetic process"/>
    <property type="evidence" value="ECO:0007669"/>
    <property type="project" value="UniProtKB-ARBA"/>
</dbReference>
<evidence type="ECO:0000313" key="5">
    <source>
        <dbReference type="EMBL" id="SDL74846.1"/>
    </source>
</evidence>
<dbReference type="Pfam" id="PF00534">
    <property type="entry name" value="Glycos_transf_1"/>
    <property type="match status" value="1"/>
</dbReference>
<evidence type="ECO:0000313" key="6">
    <source>
        <dbReference type="Proteomes" id="UP000199475"/>
    </source>
</evidence>
<feature type="domain" description="Glycosyltransferase subfamily 4-like N-terminal" evidence="4">
    <location>
        <begin position="18"/>
        <end position="219"/>
    </location>
</feature>
<dbReference type="GO" id="GO:0016757">
    <property type="term" value="F:glycosyltransferase activity"/>
    <property type="evidence" value="ECO:0007669"/>
    <property type="project" value="UniProtKB-KW"/>
</dbReference>
<dbReference type="OrthoDB" id="5242526at2"/>
<dbReference type="InterPro" id="IPR001296">
    <property type="entry name" value="Glyco_trans_1"/>
</dbReference>
<dbReference type="Proteomes" id="UP000199475">
    <property type="component" value="Unassembled WGS sequence"/>
</dbReference>
<dbReference type="PANTHER" id="PTHR45947">
    <property type="entry name" value="SULFOQUINOVOSYL TRANSFERASE SQD2"/>
    <property type="match status" value="1"/>
</dbReference>
<dbReference type="InterPro" id="IPR050194">
    <property type="entry name" value="Glycosyltransferase_grp1"/>
</dbReference>
<reference evidence="5 6" key="1">
    <citation type="submission" date="2016-10" db="EMBL/GenBank/DDBJ databases">
        <authorList>
            <person name="de Groot N.N."/>
        </authorList>
    </citation>
    <scope>NUCLEOTIDE SEQUENCE [LARGE SCALE GENOMIC DNA]</scope>
    <source>
        <strain evidence="5 6">CGMCC 1.9159</strain>
    </source>
</reference>
<evidence type="ECO:0000259" key="4">
    <source>
        <dbReference type="Pfam" id="PF13439"/>
    </source>
</evidence>
<dbReference type="Gene3D" id="3.40.50.2000">
    <property type="entry name" value="Glycogen Phosphorylase B"/>
    <property type="match status" value="2"/>
</dbReference>
<dbReference type="SUPFAM" id="SSF53756">
    <property type="entry name" value="UDP-Glycosyltransferase/glycogen phosphorylase"/>
    <property type="match status" value="1"/>
</dbReference>
<gene>
    <name evidence="5" type="ORF">SAMN04488242_2698</name>
</gene>
<feature type="domain" description="Glycosyl transferase family 1" evidence="3">
    <location>
        <begin position="235"/>
        <end position="381"/>
    </location>
</feature>
<dbReference type="EMBL" id="FNGP01000005">
    <property type="protein sequence ID" value="SDL74846.1"/>
    <property type="molecule type" value="Genomic_DNA"/>
</dbReference>
<protein>
    <submittedName>
        <fullName evidence="5">Glycosyltransferase involved in cell wall bisynthesis</fullName>
    </submittedName>
</protein>
<evidence type="ECO:0000259" key="3">
    <source>
        <dbReference type="Pfam" id="PF00534"/>
    </source>
</evidence>
<sequence>MNRIRVAMIVDDFFPSSGGIGRSVQTQLEELTALGHEVTLIVPDRFLEKPRLGRTIETPTYYLNGLPAHLSILHHGDRRARRLASDTKFDVVHTHTERGALILGAKIAKLQGIPHLHSFHANIAGTHQTVHAAVFGTLLYQGLIIPSLRRAAGRPHKSPRLPSMREETGGLAARLDWAGFAAIAAQVDGYTVPSPFMRDLIDTCAPEPLHGYVVPTGVNRTMLGAIREQRRDRIDGGTRFISVGRLAKEKRLDVMLRAFRRAGVPDAELVFVGDGDQRTKLKAMAVGLPVDFRGHVPSVHRIAYELVNADALVLASYRFDSQALVITEAVAAGLPVLYCDDRLTVGLSPESALLTGPDVKSMAEGFRALADRERREKMSRATAGLLPGLMPERTADATVQAYQELIERKMRG</sequence>
<evidence type="ECO:0000256" key="1">
    <source>
        <dbReference type="ARBA" id="ARBA00022676"/>
    </source>
</evidence>
<dbReference type="InterPro" id="IPR028098">
    <property type="entry name" value="Glyco_trans_4-like_N"/>
</dbReference>
<dbReference type="STRING" id="686624.SAMN04488242_2698"/>